<evidence type="ECO:0000256" key="10">
    <source>
        <dbReference type="SAM" id="MobiDB-lite"/>
    </source>
</evidence>
<comment type="cofactor">
    <cofactor evidence="1">
        <name>Mn(2+)</name>
        <dbReference type="ChEBI" id="CHEBI:29035"/>
    </cofactor>
</comment>
<feature type="region of interest" description="Disordered" evidence="10">
    <location>
        <begin position="103"/>
        <end position="128"/>
    </location>
</feature>
<sequence>MPSHPQPPTLLNRTITTIRTIDVLGTLIIATSTSGHSRTTSPSPSPRTNTKIQHLQGPCRTIPTGIKTKIPEMVAKPPRLAAITTITRATLTPIIRHYHQPYQGQSYQGQQRRQTQYQNQNWSSTPDTSQSLVEAAAEYLNQLCVEVLEDSDISAEELAAKDEFRTKLQAICRKTISEHETVTNQNADFTPESVELRCFGSVASGFATKGSDMDLGLVTPNSALQPSQAGSPIPRLIEKAFLEMGFGARLLTRTRVPIIKLCEKPTSELLDQLLKERERWEKGEEGSDSDDLRNASPSPDSTHNSHDVSIVLEDASKPKAPGDGPATEHSHSMMDNSPLIVSGRILLAQQTNQSLASYFTTARKLLMQQGIQNYEEVSFTDEDRTLTLTLNKMCYAFIQGLSDAQLKERLLSRPYNHFTPDEMSPDLPEPGSTDFEVSFPHSMSATCFQAEAEDHLMRWDSRPRGHFSEEIEKASTAMARQLEDMLCQESFNPHEAVDYSRELFSVLSRFKQLSVVQVVTLEQRPNEQAMDYYNRANRLFRTLSHSRAPATDLVIQFFLYHFIQGVYKPEFREALTQFNTIPDPITAPTLADLALRLKTLHLAADFEAALAKDSYPEESKGMVLAYVDILRRPLTKLHTAGARAWYKYALPITPQDKPIMDHIKALGDPSLLSQTKERYRDELEFPKEGVGAQCDVNFSAHLALQNSLLLRCYSHTDPRVRKMVLFIKRWAKNRQINTPYRGSLSSYGYALMVLHYLVNVAEPFVCPNLQRSAPPKSAYTPEEYPEKVECQGYDVRFMRDEEALKAACAQNTITANTESLGHLLCGFFEYFAQSGQMVTIPGRKGFDWGREVLSLRTFPGGILTKQAKGWTGAKTVLVVDNATSTGTSNARTTPSISPAVPATPLAGEPVKKVESGATETPEIPLKEVRCRYLFAIEDPFELEHNVARTVTHHGITSIRDEFRRAWRILQGVHNNSNTAEEVLMEAVSLESQQDKSYMALLDSIHSPGQQ</sequence>
<keyword evidence="9" id="KW-0460">Magnesium</keyword>
<evidence type="ECO:0000259" key="11">
    <source>
        <dbReference type="Pfam" id="PF03828"/>
    </source>
</evidence>
<evidence type="ECO:0000256" key="2">
    <source>
        <dbReference type="ARBA" id="ARBA00001946"/>
    </source>
</evidence>
<dbReference type="EMBL" id="LAEV01001354">
    <property type="protein sequence ID" value="KKA28293.1"/>
    <property type="molecule type" value="Genomic_DNA"/>
</dbReference>
<gene>
    <name evidence="13" type="ORF">TD95_003017</name>
</gene>
<evidence type="ECO:0000256" key="9">
    <source>
        <dbReference type="ARBA" id="ARBA00022842"/>
    </source>
</evidence>
<feature type="compositionally biased region" description="Low complexity" evidence="10">
    <location>
        <begin position="33"/>
        <end position="50"/>
    </location>
</feature>
<feature type="compositionally biased region" description="Low complexity" evidence="10">
    <location>
        <begin position="103"/>
        <end position="121"/>
    </location>
</feature>
<dbReference type="Gene3D" id="1.10.1410.10">
    <property type="match status" value="1"/>
</dbReference>
<comment type="subcellular location">
    <subcellularLocation>
        <location evidence="3">Cytoplasm</location>
    </subcellularLocation>
</comment>
<keyword evidence="8" id="KW-0479">Metal-binding</keyword>
<evidence type="ECO:0000259" key="12">
    <source>
        <dbReference type="Pfam" id="PF22600"/>
    </source>
</evidence>
<dbReference type="GO" id="GO:0046872">
    <property type="term" value="F:metal ion binding"/>
    <property type="evidence" value="ECO:0007669"/>
    <property type="project" value="UniProtKB-KW"/>
</dbReference>
<feature type="domain" description="PAP-associated" evidence="11">
    <location>
        <begin position="819"/>
        <end position="871"/>
    </location>
</feature>
<evidence type="ECO:0000256" key="6">
    <source>
        <dbReference type="ARBA" id="ARBA00022490"/>
    </source>
</evidence>
<dbReference type="GO" id="GO:0031123">
    <property type="term" value="P:RNA 3'-end processing"/>
    <property type="evidence" value="ECO:0007669"/>
    <property type="project" value="TreeGrafter"/>
</dbReference>
<comment type="caution">
    <text evidence="13">The sequence shown here is derived from an EMBL/GenBank/DDBJ whole genome shotgun (WGS) entry which is preliminary data.</text>
</comment>
<dbReference type="Proteomes" id="UP000033483">
    <property type="component" value="Unassembled WGS sequence"/>
</dbReference>
<dbReference type="OrthoDB" id="407432at2759"/>
<keyword evidence="7" id="KW-0808">Transferase</keyword>
<dbReference type="GO" id="GO:0050265">
    <property type="term" value="F:RNA uridylyltransferase activity"/>
    <property type="evidence" value="ECO:0007669"/>
    <property type="project" value="TreeGrafter"/>
</dbReference>
<feature type="region of interest" description="Disordered" evidence="10">
    <location>
        <begin position="33"/>
        <end position="53"/>
    </location>
</feature>
<dbReference type="GO" id="GO:1990817">
    <property type="term" value="F:poly(A) RNA polymerase activity"/>
    <property type="evidence" value="ECO:0007669"/>
    <property type="project" value="UniProtKB-EC"/>
</dbReference>
<dbReference type="InterPro" id="IPR043519">
    <property type="entry name" value="NT_sf"/>
</dbReference>
<feature type="region of interest" description="Disordered" evidence="10">
    <location>
        <begin position="280"/>
        <end position="335"/>
    </location>
</feature>
<comment type="cofactor">
    <cofactor evidence="2">
        <name>Mg(2+)</name>
        <dbReference type="ChEBI" id="CHEBI:18420"/>
    </cofactor>
</comment>
<dbReference type="PANTHER" id="PTHR12271:SF40">
    <property type="entry name" value="POLY(A) RNA POLYMERASE GLD2"/>
    <property type="match status" value="1"/>
</dbReference>
<keyword evidence="6" id="KW-0963">Cytoplasm</keyword>
<keyword evidence="14" id="KW-1185">Reference proteome</keyword>
<dbReference type="SUPFAM" id="SSF81631">
    <property type="entry name" value="PAP/OAS1 substrate-binding domain"/>
    <property type="match status" value="1"/>
</dbReference>
<proteinExistence type="inferred from homology"/>
<dbReference type="InterPro" id="IPR002058">
    <property type="entry name" value="PAP_assoc"/>
</dbReference>
<comment type="similarity">
    <text evidence="4">Belongs to the DNA polymerase type-B-like family.</text>
</comment>
<dbReference type="AlphaFoldDB" id="A0A0F4ZEG9"/>
<reference evidence="13 14" key="1">
    <citation type="submission" date="2015-03" db="EMBL/GenBank/DDBJ databases">
        <authorList>
            <person name="Radwan O."/>
            <person name="Al-Naeli F.A."/>
            <person name="Rendon G.A."/>
            <person name="Fields C."/>
        </authorList>
    </citation>
    <scope>NUCLEOTIDE SEQUENCE [LARGE SCALE GENOMIC DNA]</scope>
    <source>
        <strain evidence="13">CR-DP1</strain>
    </source>
</reference>
<dbReference type="EC" id="2.7.7.19" evidence="5"/>
<protein>
    <recommendedName>
        <fullName evidence="5">polynucleotide adenylyltransferase</fullName>
        <ecNumber evidence="5">2.7.7.19</ecNumber>
    </recommendedName>
</protein>
<dbReference type="SUPFAM" id="SSF81301">
    <property type="entry name" value="Nucleotidyltransferase"/>
    <property type="match status" value="1"/>
</dbReference>
<dbReference type="Gene3D" id="3.30.460.10">
    <property type="entry name" value="Beta Polymerase, domain 2"/>
    <property type="match status" value="1"/>
</dbReference>
<dbReference type="InterPro" id="IPR054708">
    <property type="entry name" value="MTPAP-like_central"/>
</dbReference>
<dbReference type="PANTHER" id="PTHR12271">
    <property type="entry name" value="POLY A POLYMERASE CID PAP -RELATED"/>
    <property type="match status" value="1"/>
</dbReference>
<organism evidence="13 14">
    <name type="scientific">Thielaviopsis punctulata</name>
    <dbReference type="NCBI Taxonomy" id="72032"/>
    <lineage>
        <taxon>Eukaryota</taxon>
        <taxon>Fungi</taxon>
        <taxon>Dikarya</taxon>
        <taxon>Ascomycota</taxon>
        <taxon>Pezizomycotina</taxon>
        <taxon>Sordariomycetes</taxon>
        <taxon>Hypocreomycetidae</taxon>
        <taxon>Microascales</taxon>
        <taxon>Ceratocystidaceae</taxon>
        <taxon>Thielaviopsis</taxon>
    </lineage>
</organism>
<evidence type="ECO:0000313" key="13">
    <source>
        <dbReference type="EMBL" id="KKA28293.1"/>
    </source>
</evidence>
<evidence type="ECO:0000256" key="7">
    <source>
        <dbReference type="ARBA" id="ARBA00022679"/>
    </source>
</evidence>
<dbReference type="GO" id="GO:0010605">
    <property type="term" value="P:negative regulation of macromolecule metabolic process"/>
    <property type="evidence" value="ECO:0007669"/>
    <property type="project" value="UniProtKB-ARBA"/>
</dbReference>
<feature type="compositionally biased region" description="Basic and acidic residues" evidence="10">
    <location>
        <begin position="280"/>
        <end position="293"/>
    </location>
</feature>
<feature type="domain" description="Poly(A) RNA polymerase mitochondrial-like central palm" evidence="12">
    <location>
        <begin position="143"/>
        <end position="266"/>
    </location>
</feature>
<evidence type="ECO:0000313" key="14">
    <source>
        <dbReference type="Proteomes" id="UP000033483"/>
    </source>
</evidence>
<name>A0A0F4ZEG9_9PEZI</name>
<evidence type="ECO:0000256" key="1">
    <source>
        <dbReference type="ARBA" id="ARBA00001936"/>
    </source>
</evidence>
<evidence type="ECO:0000256" key="8">
    <source>
        <dbReference type="ARBA" id="ARBA00022723"/>
    </source>
</evidence>
<dbReference type="GO" id="GO:0005737">
    <property type="term" value="C:cytoplasm"/>
    <property type="evidence" value="ECO:0007669"/>
    <property type="project" value="UniProtKB-SubCell"/>
</dbReference>
<evidence type="ECO:0000256" key="4">
    <source>
        <dbReference type="ARBA" id="ARBA00008593"/>
    </source>
</evidence>
<dbReference type="Pfam" id="PF03828">
    <property type="entry name" value="PAP_assoc"/>
    <property type="match status" value="1"/>
</dbReference>
<accession>A0A0F4ZEG9</accession>
<evidence type="ECO:0000256" key="5">
    <source>
        <dbReference type="ARBA" id="ARBA00012388"/>
    </source>
</evidence>
<dbReference type="Pfam" id="PF22600">
    <property type="entry name" value="MTPAP-like_central"/>
    <property type="match status" value="1"/>
</dbReference>
<evidence type="ECO:0000256" key="3">
    <source>
        <dbReference type="ARBA" id="ARBA00004496"/>
    </source>
</evidence>